<feature type="transmembrane region" description="Helical" evidence="6">
    <location>
        <begin position="291"/>
        <end position="309"/>
    </location>
</feature>
<evidence type="ECO:0000256" key="6">
    <source>
        <dbReference type="SAM" id="Phobius"/>
    </source>
</evidence>
<feature type="transmembrane region" description="Helical" evidence="6">
    <location>
        <begin position="172"/>
        <end position="193"/>
    </location>
</feature>
<keyword evidence="8" id="KW-1185">Reference proteome</keyword>
<dbReference type="EMBL" id="CP054212">
    <property type="protein sequence ID" value="QKJ87769.1"/>
    <property type="molecule type" value="Genomic_DNA"/>
</dbReference>
<evidence type="ECO:0000256" key="4">
    <source>
        <dbReference type="ARBA" id="ARBA00022989"/>
    </source>
</evidence>
<feature type="transmembrane region" description="Helical" evidence="6">
    <location>
        <begin position="358"/>
        <end position="376"/>
    </location>
</feature>
<evidence type="ECO:0000256" key="2">
    <source>
        <dbReference type="ARBA" id="ARBA00022475"/>
    </source>
</evidence>
<dbReference type="KEGG" id="pmak:PMPD1_2832"/>
<dbReference type="InterPro" id="IPR050833">
    <property type="entry name" value="Poly_Biosynth_Transport"/>
</dbReference>
<dbReference type="InterPro" id="IPR002797">
    <property type="entry name" value="Polysacc_synth"/>
</dbReference>
<dbReference type="PANTHER" id="PTHR30250:SF11">
    <property type="entry name" value="O-ANTIGEN TRANSPORTER-RELATED"/>
    <property type="match status" value="1"/>
</dbReference>
<feature type="transmembrane region" description="Helical" evidence="6">
    <location>
        <begin position="329"/>
        <end position="351"/>
    </location>
</feature>
<dbReference type="Pfam" id="PF01943">
    <property type="entry name" value="Polysacc_synt"/>
    <property type="match status" value="1"/>
</dbReference>
<dbReference type="PANTHER" id="PTHR30250">
    <property type="entry name" value="PST FAMILY PREDICTED COLANIC ACID TRANSPORTER"/>
    <property type="match status" value="1"/>
</dbReference>
<evidence type="ECO:0000256" key="5">
    <source>
        <dbReference type="ARBA" id="ARBA00023136"/>
    </source>
</evidence>
<dbReference type="Proteomes" id="UP000505325">
    <property type="component" value="Chromosome"/>
</dbReference>
<feature type="transmembrane region" description="Helical" evidence="6">
    <location>
        <begin position="9"/>
        <end position="28"/>
    </location>
</feature>
<comment type="subcellular location">
    <subcellularLocation>
        <location evidence="1">Cell membrane</location>
        <topology evidence="1">Multi-pass membrane protein</topology>
    </subcellularLocation>
</comment>
<gene>
    <name evidence="7" type="ORF">PMPD1_2832</name>
</gene>
<proteinExistence type="predicted"/>
<evidence type="ECO:0000256" key="3">
    <source>
        <dbReference type="ARBA" id="ARBA00022692"/>
    </source>
</evidence>
<feature type="transmembrane region" description="Helical" evidence="6">
    <location>
        <begin position="40"/>
        <end position="60"/>
    </location>
</feature>
<sequence>MSLFKNSSIYLSSNILNALVPFLLLPVLTHHLSPDDYGQIAMFQTLVSGLAALTGLNTVGAANRRFYDKLTTETLAEYNGACIHILLLSSLGLFFIAAILSSPLSNLLHIPESWIYFAIAISAGTFIIQLRLGQWQIREQAVKYGIMQVSQSILLFVLTIFLLLWLKQGAFSRVNALGIATFIYVLISIITLYHSNLIRVTRFHYNNIKDALKFGVPLIPHIVGIFFLSAIDRILINKQLGVGEAGIYMLGVQLSLGMIVVFDAINKALIPWLYKILAANDTAQIMRMVRFTYLYFVIVGFLGILAFWIGPLVVKLVAGPAYLRATSVIGWLCLGQAFTGMYLMVTNYLFYARQTGRLSLVTVSCGIFNIILLLYMMHIKGIVGVAMAFAISMFIRFLATWLLASRCCGFSWKLSF</sequence>
<keyword evidence="3 6" id="KW-0812">Transmembrane</keyword>
<feature type="transmembrane region" description="Helical" evidence="6">
    <location>
        <begin position="113"/>
        <end position="132"/>
    </location>
</feature>
<keyword evidence="5 6" id="KW-0472">Membrane</keyword>
<dbReference type="RefSeq" id="WP_173634687.1">
    <property type="nucleotide sequence ID" value="NZ_CP054212.1"/>
</dbReference>
<dbReference type="GO" id="GO:0005886">
    <property type="term" value="C:plasma membrane"/>
    <property type="evidence" value="ECO:0007669"/>
    <property type="project" value="UniProtKB-SubCell"/>
</dbReference>
<reference evidence="7 8" key="1">
    <citation type="submission" date="2020-06" db="EMBL/GenBank/DDBJ databases">
        <title>Genome sequence of Paramixta manurensis strain PD-1.</title>
        <authorList>
            <person name="Lee C.W."/>
            <person name="Kim J."/>
        </authorList>
    </citation>
    <scope>NUCLEOTIDE SEQUENCE [LARGE SCALE GENOMIC DNA]</scope>
    <source>
        <strain evidence="7 8">PD-1</strain>
    </source>
</reference>
<feature type="transmembrane region" description="Helical" evidence="6">
    <location>
        <begin position="382"/>
        <end position="404"/>
    </location>
</feature>
<feature type="transmembrane region" description="Helical" evidence="6">
    <location>
        <begin position="81"/>
        <end position="101"/>
    </location>
</feature>
<evidence type="ECO:0000256" key="1">
    <source>
        <dbReference type="ARBA" id="ARBA00004651"/>
    </source>
</evidence>
<evidence type="ECO:0000313" key="7">
    <source>
        <dbReference type="EMBL" id="QKJ87769.1"/>
    </source>
</evidence>
<feature type="transmembrane region" description="Helical" evidence="6">
    <location>
        <begin position="214"/>
        <end position="235"/>
    </location>
</feature>
<keyword evidence="4 6" id="KW-1133">Transmembrane helix</keyword>
<name>A0A6M8UDD4_9GAMM</name>
<organism evidence="7 8">
    <name type="scientific">Paramixta manurensis</name>
    <dbReference type="NCBI Taxonomy" id="2740817"/>
    <lineage>
        <taxon>Bacteria</taxon>
        <taxon>Pseudomonadati</taxon>
        <taxon>Pseudomonadota</taxon>
        <taxon>Gammaproteobacteria</taxon>
        <taxon>Enterobacterales</taxon>
        <taxon>Erwiniaceae</taxon>
        <taxon>Paramixta</taxon>
    </lineage>
</organism>
<feature type="transmembrane region" description="Helical" evidence="6">
    <location>
        <begin position="247"/>
        <end position="270"/>
    </location>
</feature>
<keyword evidence="2" id="KW-1003">Cell membrane</keyword>
<accession>A0A6M8UDD4</accession>
<feature type="transmembrane region" description="Helical" evidence="6">
    <location>
        <begin position="144"/>
        <end position="166"/>
    </location>
</feature>
<dbReference type="AlphaFoldDB" id="A0A6M8UDD4"/>
<protein>
    <submittedName>
        <fullName evidence="7">Polysaccharide biosynthesis protein</fullName>
    </submittedName>
</protein>
<evidence type="ECO:0000313" key="8">
    <source>
        <dbReference type="Proteomes" id="UP000505325"/>
    </source>
</evidence>